<evidence type="ECO:0000256" key="4">
    <source>
        <dbReference type="ARBA" id="ARBA00022475"/>
    </source>
</evidence>
<evidence type="ECO:0000256" key="6">
    <source>
        <dbReference type="ARBA" id="ARBA00022847"/>
    </source>
</evidence>
<feature type="transmembrane region" description="Helical" evidence="14">
    <location>
        <begin position="707"/>
        <end position="730"/>
    </location>
</feature>
<dbReference type="InterPro" id="IPR038377">
    <property type="entry name" value="Na/Glc_symporter_sf"/>
</dbReference>
<keyword evidence="3" id="KW-0813">Transport</keyword>
<dbReference type="PANTHER" id="PTHR48086:SF3">
    <property type="entry name" value="SODIUM_PROLINE SYMPORTER"/>
    <property type="match status" value="1"/>
</dbReference>
<feature type="transmembrane region" description="Helical" evidence="14">
    <location>
        <begin position="386"/>
        <end position="419"/>
    </location>
</feature>
<evidence type="ECO:0000313" key="15">
    <source>
        <dbReference type="EMBL" id="QBN17850.1"/>
    </source>
</evidence>
<dbReference type="InterPro" id="IPR050277">
    <property type="entry name" value="Sodium:Solute_Symporter"/>
</dbReference>
<dbReference type="PROSITE" id="PS50283">
    <property type="entry name" value="NA_SOLUT_SYMP_3"/>
    <property type="match status" value="1"/>
</dbReference>
<keyword evidence="5 14" id="KW-0812">Transmembrane</keyword>
<feature type="transmembrane region" description="Helical" evidence="14">
    <location>
        <begin position="628"/>
        <end position="646"/>
    </location>
</feature>
<keyword evidence="8" id="KW-0915">Sodium</keyword>
<keyword evidence="10 14" id="KW-0472">Membrane</keyword>
<comment type="subcellular location">
    <subcellularLocation>
        <location evidence="1">Cell membrane</location>
        <topology evidence="1">Multi-pass membrane protein</topology>
    </subcellularLocation>
</comment>
<keyword evidence="11" id="KW-0739">Sodium transport</keyword>
<dbReference type="InterPro" id="IPR001734">
    <property type="entry name" value="Na/solute_symporter"/>
</dbReference>
<evidence type="ECO:0000256" key="11">
    <source>
        <dbReference type="ARBA" id="ARBA00023201"/>
    </source>
</evidence>
<dbReference type="GO" id="GO:0005886">
    <property type="term" value="C:plasma membrane"/>
    <property type="evidence" value="ECO:0007669"/>
    <property type="project" value="UniProtKB-SubCell"/>
</dbReference>
<dbReference type="Proteomes" id="UP000291124">
    <property type="component" value="Chromosome"/>
</dbReference>
<feature type="transmembrane region" description="Helical" evidence="14">
    <location>
        <begin position="487"/>
        <end position="506"/>
    </location>
</feature>
<proteinExistence type="inferred from homology"/>
<keyword evidence="7 14" id="KW-1133">Transmembrane helix</keyword>
<reference evidence="16" key="1">
    <citation type="submission" date="2019-03" db="EMBL/GenBank/DDBJ databases">
        <title>Flavobacterium sp.</title>
        <authorList>
            <person name="Kim H."/>
        </authorList>
    </citation>
    <scope>NUCLEOTIDE SEQUENCE [LARGE SCALE GENOMIC DNA]</scope>
    <source>
        <strain evidence="16">GS13</strain>
    </source>
</reference>
<gene>
    <name evidence="15" type="ORF">E1750_03210</name>
</gene>
<evidence type="ECO:0000256" key="9">
    <source>
        <dbReference type="ARBA" id="ARBA00023065"/>
    </source>
</evidence>
<name>A0A4P6YBY6_9FLAO</name>
<comment type="catalytic activity">
    <reaction evidence="12">
        <text>L-proline(in) + Na(+)(in) = L-proline(out) + Na(+)(out)</text>
        <dbReference type="Rhea" id="RHEA:28967"/>
        <dbReference type="ChEBI" id="CHEBI:29101"/>
        <dbReference type="ChEBI" id="CHEBI:60039"/>
    </reaction>
</comment>
<dbReference type="GO" id="GO:0015293">
    <property type="term" value="F:symporter activity"/>
    <property type="evidence" value="ECO:0007669"/>
    <property type="project" value="UniProtKB-KW"/>
</dbReference>
<feature type="transmembrane region" description="Helical" evidence="14">
    <location>
        <begin position="12"/>
        <end position="32"/>
    </location>
</feature>
<feature type="transmembrane region" description="Helical" evidence="14">
    <location>
        <begin position="82"/>
        <end position="103"/>
    </location>
</feature>
<feature type="transmembrane region" description="Helical" evidence="14">
    <location>
        <begin position="214"/>
        <end position="236"/>
    </location>
</feature>
<dbReference type="PANTHER" id="PTHR48086">
    <property type="entry name" value="SODIUM/PROLINE SYMPORTER-RELATED"/>
    <property type="match status" value="1"/>
</dbReference>
<sequence length="733" mass="82147">MKPASLWGLSSLDLVIILIYFIVIIIIAFRAARLVNNREDYFMAGRRFGKLIQTFAAFGQATSVENVTTTTTMVNSNGASGIWAMLAGGLINLPVFWMTSIWYRRLRLLTLGDFFEERYSSKKMAAFYALCQTIFFVLIAAIGLVAMSKTVSAIAAKPVEELNPVEKVSYYKAIEREKLEAADFALLTANQKTKLVELQLLDPKKEYSYIDENWLIVIVAFVTLLYASIGGLAAAFMVDLIQGIFIILLSIMLIPFAMAKINVQFGSHGILGSFETMHKVLPASFMEIWGSPSLIEFSWYWIAGFSIMIILTTAVQANQMTACGSAKDDYTARYGFVSGMLLKRYSSVMWGIVALMTVVLYGGTISDPDYVWGHATRDLLGPLHLGLVGLMIACLIAALMAAKSAFMLTAAALVTNNLYRPFRPNCTENHYIWAGRIFSALYMIVSAYIAMQSNGIFELFKMTMMFNSILAAAFWLGMLWRRSNPISAWVSMVFMFIATLILPFGIPVFPGVRSSEYLCKTTQAIPVTRSYTAREMDVKDRNLAIASWNNLKAIGKAEGEKPLVIQTGQKFEKKVLLPKKSIFWSEGLDYATERPTGKGYLKVELIALDLMGWDLSKNSYSLNETLTFLFRIIIPFLILTLVAFFTKPQKKAILDQFYGKMLTPVVGTHEDDDREMLLTRTNPTRFNHLKIFPKSNWEFRIWNREDWTGVIVSCFAVASVVALLVFIVSLGGA</sequence>
<feature type="transmembrane region" description="Helical" evidence="14">
    <location>
        <begin position="431"/>
        <end position="450"/>
    </location>
</feature>
<evidence type="ECO:0000256" key="8">
    <source>
        <dbReference type="ARBA" id="ARBA00023053"/>
    </source>
</evidence>
<evidence type="ECO:0000256" key="13">
    <source>
        <dbReference type="RuleBase" id="RU362091"/>
    </source>
</evidence>
<evidence type="ECO:0000256" key="2">
    <source>
        <dbReference type="ARBA" id="ARBA00006434"/>
    </source>
</evidence>
<organism evidence="15 16">
    <name type="scientific">Flavobacterium nackdongense</name>
    <dbReference type="NCBI Taxonomy" id="2547394"/>
    <lineage>
        <taxon>Bacteria</taxon>
        <taxon>Pseudomonadati</taxon>
        <taxon>Bacteroidota</taxon>
        <taxon>Flavobacteriia</taxon>
        <taxon>Flavobacteriales</taxon>
        <taxon>Flavobacteriaceae</taxon>
        <taxon>Flavobacterium</taxon>
    </lineage>
</organism>
<keyword evidence="4" id="KW-1003">Cell membrane</keyword>
<keyword evidence="6" id="KW-0769">Symport</keyword>
<dbReference type="Gene3D" id="1.20.1730.10">
    <property type="entry name" value="Sodium/glucose cotransporter"/>
    <property type="match status" value="1"/>
</dbReference>
<evidence type="ECO:0000256" key="3">
    <source>
        <dbReference type="ARBA" id="ARBA00022448"/>
    </source>
</evidence>
<dbReference type="GO" id="GO:0006814">
    <property type="term" value="P:sodium ion transport"/>
    <property type="evidence" value="ECO:0007669"/>
    <property type="project" value="UniProtKB-KW"/>
</dbReference>
<evidence type="ECO:0000313" key="16">
    <source>
        <dbReference type="Proteomes" id="UP000291124"/>
    </source>
</evidence>
<keyword evidence="9" id="KW-0406">Ion transport</keyword>
<accession>A0A4P6YBY6</accession>
<evidence type="ECO:0000256" key="10">
    <source>
        <dbReference type="ARBA" id="ARBA00023136"/>
    </source>
</evidence>
<comment type="similarity">
    <text evidence="2 13">Belongs to the sodium:solute symporter (SSF) (TC 2.A.21) family.</text>
</comment>
<feature type="transmembrane region" description="Helical" evidence="14">
    <location>
        <begin position="299"/>
        <end position="317"/>
    </location>
</feature>
<dbReference type="Pfam" id="PF00474">
    <property type="entry name" value="SSF"/>
    <property type="match status" value="1"/>
</dbReference>
<keyword evidence="16" id="KW-1185">Reference proteome</keyword>
<feature type="transmembrane region" description="Helical" evidence="14">
    <location>
        <begin position="348"/>
        <end position="366"/>
    </location>
</feature>
<feature type="transmembrane region" description="Helical" evidence="14">
    <location>
        <begin position="462"/>
        <end position="480"/>
    </location>
</feature>
<evidence type="ECO:0000256" key="7">
    <source>
        <dbReference type="ARBA" id="ARBA00022989"/>
    </source>
</evidence>
<evidence type="ECO:0000256" key="1">
    <source>
        <dbReference type="ARBA" id="ARBA00004651"/>
    </source>
</evidence>
<dbReference type="KEGG" id="fnk:E1750_03210"/>
<protein>
    <submittedName>
        <fullName evidence="15">Sodium:solute symporter family protein</fullName>
    </submittedName>
</protein>
<dbReference type="EMBL" id="CP037933">
    <property type="protein sequence ID" value="QBN17850.1"/>
    <property type="molecule type" value="Genomic_DNA"/>
</dbReference>
<dbReference type="RefSeq" id="WP_133275381.1">
    <property type="nucleotide sequence ID" value="NZ_CP037933.1"/>
</dbReference>
<evidence type="ECO:0000256" key="14">
    <source>
        <dbReference type="SAM" id="Phobius"/>
    </source>
</evidence>
<dbReference type="AlphaFoldDB" id="A0A4P6YBY6"/>
<feature type="transmembrane region" description="Helical" evidence="14">
    <location>
        <begin position="243"/>
        <end position="263"/>
    </location>
</feature>
<feature type="transmembrane region" description="Helical" evidence="14">
    <location>
        <begin position="124"/>
        <end position="147"/>
    </location>
</feature>
<evidence type="ECO:0000256" key="12">
    <source>
        <dbReference type="ARBA" id="ARBA00033708"/>
    </source>
</evidence>
<dbReference type="OrthoDB" id="1387879at2"/>
<evidence type="ECO:0000256" key="5">
    <source>
        <dbReference type="ARBA" id="ARBA00022692"/>
    </source>
</evidence>